<keyword evidence="7 12" id="KW-0997">Cell inner membrane</keyword>
<dbReference type="Pfam" id="PF03379">
    <property type="entry name" value="CcmB"/>
    <property type="match status" value="1"/>
</dbReference>
<keyword evidence="15" id="KW-1185">Reference proteome</keyword>
<evidence type="ECO:0000313" key="14">
    <source>
        <dbReference type="EMBL" id="MBB4658093.1"/>
    </source>
</evidence>
<evidence type="ECO:0000256" key="10">
    <source>
        <dbReference type="ARBA" id="ARBA00022989"/>
    </source>
</evidence>
<sequence>MTRSLFLRELRLRLRGGGWAASLGLFVLACALAPLGLGRDEALLRAAGPGLLWLTASLSLLLGLDGQHEEDVRAGGLDLLRLSSLPLPVSMLVKMAAGWVSACLPLVLVSPVLLFAFGATPMQGAAGALGLLLGTPALALLAGTIGALCAGVRRGTGLLVFLALPLFVPCLVFGPAAAGEAPGAPLLLLGAFSLQALAICPFVAAGAIRAQTT</sequence>
<evidence type="ECO:0000256" key="4">
    <source>
        <dbReference type="ARBA" id="ARBA00016452"/>
    </source>
</evidence>
<dbReference type="PANTHER" id="PTHR30070:SF1">
    <property type="entry name" value="CYTOCHROME C BIOGENESIS B-RELATED"/>
    <property type="match status" value="1"/>
</dbReference>
<dbReference type="GO" id="GO:0017004">
    <property type="term" value="P:cytochrome complex assembly"/>
    <property type="evidence" value="ECO:0007669"/>
    <property type="project" value="UniProtKB-KW"/>
</dbReference>
<comment type="similarity">
    <text evidence="3 12">Belongs to the CcmB/CycW/HelB family.</text>
</comment>
<gene>
    <name evidence="14" type="ORF">GGQ59_000593</name>
</gene>
<keyword evidence="9 12" id="KW-0201">Cytochrome c-type biogenesis</keyword>
<evidence type="ECO:0000256" key="7">
    <source>
        <dbReference type="ARBA" id="ARBA00022519"/>
    </source>
</evidence>
<dbReference type="PIRSF" id="PIRSF002764">
    <property type="entry name" value="CcmB"/>
    <property type="match status" value="1"/>
</dbReference>
<name>A0A840I1D7_9PROT</name>
<keyword evidence="10 13" id="KW-1133">Transmembrane helix</keyword>
<evidence type="ECO:0000313" key="15">
    <source>
        <dbReference type="Proteomes" id="UP000563524"/>
    </source>
</evidence>
<evidence type="ECO:0000256" key="2">
    <source>
        <dbReference type="ARBA" id="ARBA00004429"/>
    </source>
</evidence>
<organism evidence="14 15">
    <name type="scientific">Parvularcula dongshanensis</name>
    <dbReference type="NCBI Taxonomy" id="1173995"/>
    <lineage>
        <taxon>Bacteria</taxon>
        <taxon>Pseudomonadati</taxon>
        <taxon>Pseudomonadota</taxon>
        <taxon>Alphaproteobacteria</taxon>
        <taxon>Parvularculales</taxon>
        <taxon>Parvularculaceae</taxon>
        <taxon>Parvularcula</taxon>
    </lineage>
</organism>
<comment type="subcellular location">
    <subcellularLocation>
        <location evidence="2">Cell inner membrane</location>
        <topology evidence="2">Multi-pass membrane protein</topology>
    </subcellularLocation>
</comment>
<feature type="transmembrane region" description="Helical" evidence="13">
    <location>
        <begin position="43"/>
        <end position="64"/>
    </location>
</feature>
<evidence type="ECO:0000256" key="13">
    <source>
        <dbReference type="SAM" id="Phobius"/>
    </source>
</evidence>
<keyword evidence="11 12" id="KW-0472">Membrane</keyword>
<dbReference type="GO" id="GO:0005886">
    <property type="term" value="C:plasma membrane"/>
    <property type="evidence" value="ECO:0007669"/>
    <property type="project" value="UniProtKB-SubCell"/>
</dbReference>
<dbReference type="PRINTS" id="PR01414">
    <property type="entry name" value="CCMBBIOGNSIS"/>
</dbReference>
<dbReference type="PANTHER" id="PTHR30070">
    <property type="entry name" value="HEME EXPORTER PROTEIN B"/>
    <property type="match status" value="1"/>
</dbReference>
<dbReference type="RefSeq" id="WP_183815683.1">
    <property type="nucleotide sequence ID" value="NZ_JACHOB010000001.1"/>
</dbReference>
<accession>A0A840I1D7</accession>
<feature type="transmembrane region" description="Helical" evidence="13">
    <location>
        <begin position="157"/>
        <end position="178"/>
    </location>
</feature>
<keyword evidence="8 13" id="KW-0812">Transmembrane</keyword>
<evidence type="ECO:0000256" key="11">
    <source>
        <dbReference type="ARBA" id="ARBA00023136"/>
    </source>
</evidence>
<comment type="function">
    <text evidence="1 12">Required for the export of heme to the periplasm for the biogenesis of c-type cytochromes.</text>
</comment>
<evidence type="ECO:0000256" key="6">
    <source>
        <dbReference type="ARBA" id="ARBA00022475"/>
    </source>
</evidence>
<dbReference type="InterPro" id="IPR003544">
    <property type="entry name" value="Cyt_c_biogenesis_CcmB"/>
</dbReference>
<dbReference type="GO" id="GO:0015232">
    <property type="term" value="F:heme transmembrane transporter activity"/>
    <property type="evidence" value="ECO:0007669"/>
    <property type="project" value="InterPro"/>
</dbReference>
<keyword evidence="6 12" id="KW-1003">Cell membrane</keyword>
<comment type="caution">
    <text evidence="14">The sequence shown here is derived from an EMBL/GenBank/DDBJ whole genome shotgun (WGS) entry which is preliminary data.</text>
</comment>
<dbReference type="PROSITE" id="PS51257">
    <property type="entry name" value="PROKAR_LIPOPROTEIN"/>
    <property type="match status" value="1"/>
</dbReference>
<feature type="transmembrane region" description="Helical" evidence="13">
    <location>
        <begin position="125"/>
        <end position="150"/>
    </location>
</feature>
<dbReference type="Proteomes" id="UP000563524">
    <property type="component" value="Unassembled WGS sequence"/>
</dbReference>
<reference evidence="14 15" key="1">
    <citation type="submission" date="2020-08" db="EMBL/GenBank/DDBJ databases">
        <title>Genomic Encyclopedia of Type Strains, Phase IV (KMG-IV): sequencing the most valuable type-strain genomes for metagenomic binning, comparative biology and taxonomic classification.</title>
        <authorList>
            <person name="Goeker M."/>
        </authorList>
    </citation>
    <scope>NUCLEOTIDE SEQUENCE [LARGE SCALE GENOMIC DNA]</scope>
    <source>
        <strain evidence="14 15">DSM 102850</strain>
    </source>
</reference>
<protein>
    <recommendedName>
        <fullName evidence="4 12">Heme exporter protein B</fullName>
    </recommendedName>
</protein>
<evidence type="ECO:0000256" key="9">
    <source>
        <dbReference type="ARBA" id="ARBA00022748"/>
    </source>
</evidence>
<evidence type="ECO:0000256" key="5">
    <source>
        <dbReference type="ARBA" id="ARBA00022448"/>
    </source>
</evidence>
<proteinExistence type="inferred from homology"/>
<dbReference type="EMBL" id="JACHOB010000001">
    <property type="protein sequence ID" value="MBB4658093.1"/>
    <property type="molecule type" value="Genomic_DNA"/>
</dbReference>
<feature type="transmembrane region" description="Helical" evidence="13">
    <location>
        <begin position="96"/>
        <end position="119"/>
    </location>
</feature>
<dbReference type="AlphaFoldDB" id="A0A840I1D7"/>
<feature type="transmembrane region" description="Helical" evidence="13">
    <location>
        <begin position="184"/>
        <end position="208"/>
    </location>
</feature>
<feature type="transmembrane region" description="Helical" evidence="13">
    <location>
        <begin position="12"/>
        <end position="37"/>
    </location>
</feature>
<keyword evidence="5 12" id="KW-0813">Transport</keyword>
<evidence type="ECO:0000256" key="8">
    <source>
        <dbReference type="ARBA" id="ARBA00022692"/>
    </source>
</evidence>
<dbReference type="GO" id="GO:1903607">
    <property type="term" value="P:cytochrome c biosynthetic process"/>
    <property type="evidence" value="ECO:0007669"/>
    <property type="project" value="TreeGrafter"/>
</dbReference>
<evidence type="ECO:0000256" key="12">
    <source>
        <dbReference type="PIRNR" id="PIRNR002764"/>
    </source>
</evidence>
<evidence type="ECO:0000256" key="3">
    <source>
        <dbReference type="ARBA" id="ARBA00010544"/>
    </source>
</evidence>
<evidence type="ECO:0000256" key="1">
    <source>
        <dbReference type="ARBA" id="ARBA00002442"/>
    </source>
</evidence>
<dbReference type="InterPro" id="IPR026031">
    <property type="entry name" value="Cyt_c_CcmB_bac"/>
</dbReference>